<protein>
    <submittedName>
        <fullName evidence="1">Uncharacterized protein</fullName>
    </submittedName>
</protein>
<dbReference type="Proteomes" id="UP001381693">
    <property type="component" value="Unassembled WGS sequence"/>
</dbReference>
<evidence type="ECO:0000313" key="2">
    <source>
        <dbReference type="Proteomes" id="UP001381693"/>
    </source>
</evidence>
<evidence type="ECO:0000313" key="1">
    <source>
        <dbReference type="EMBL" id="KAK7075061.1"/>
    </source>
</evidence>
<accession>A0AAN8WZ82</accession>
<keyword evidence="2" id="KW-1185">Reference proteome</keyword>
<dbReference type="AlphaFoldDB" id="A0AAN8WZ82"/>
<gene>
    <name evidence="1" type="ORF">SK128_009041</name>
</gene>
<feature type="non-terminal residue" evidence="1">
    <location>
        <position position="1"/>
    </location>
</feature>
<dbReference type="EMBL" id="JAXCGZ010011374">
    <property type="protein sequence ID" value="KAK7075061.1"/>
    <property type="molecule type" value="Genomic_DNA"/>
</dbReference>
<reference evidence="1 2" key="1">
    <citation type="submission" date="2023-11" db="EMBL/GenBank/DDBJ databases">
        <title>Halocaridina rubra genome assembly.</title>
        <authorList>
            <person name="Smith C."/>
        </authorList>
    </citation>
    <scope>NUCLEOTIDE SEQUENCE [LARGE SCALE GENOMIC DNA]</scope>
    <source>
        <strain evidence="1">EP-1</strain>
        <tissue evidence="1">Whole</tissue>
    </source>
</reference>
<proteinExistence type="predicted"/>
<organism evidence="1 2">
    <name type="scientific">Halocaridina rubra</name>
    <name type="common">Hawaiian red shrimp</name>
    <dbReference type="NCBI Taxonomy" id="373956"/>
    <lineage>
        <taxon>Eukaryota</taxon>
        <taxon>Metazoa</taxon>
        <taxon>Ecdysozoa</taxon>
        <taxon>Arthropoda</taxon>
        <taxon>Crustacea</taxon>
        <taxon>Multicrustacea</taxon>
        <taxon>Malacostraca</taxon>
        <taxon>Eumalacostraca</taxon>
        <taxon>Eucarida</taxon>
        <taxon>Decapoda</taxon>
        <taxon>Pleocyemata</taxon>
        <taxon>Caridea</taxon>
        <taxon>Atyoidea</taxon>
        <taxon>Atyidae</taxon>
        <taxon>Halocaridina</taxon>
    </lineage>
</organism>
<name>A0AAN8WZ82_HALRR</name>
<comment type="caution">
    <text evidence="1">The sequence shown here is derived from an EMBL/GenBank/DDBJ whole genome shotgun (WGS) entry which is preliminary data.</text>
</comment>
<sequence>NEMDWQDILDINGELPGEQLPPVGKRMFFLKEQVILNGSSGSSKLDVKPGAGLQSSPSRKLIRRNNLYSSEQYIRRTIIKLRNSHFIR</sequence>